<dbReference type="InterPro" id="IPR050287">
    <property type="entry name" value="MTA/SAH_deaminase"/>
</dbReference>
<evidence type="ECO:0000259" key="3">
    <source>
        <dbReference type="Pfam" id="PF01979"/>
    </source>
</evidence>
<dbReference type="NCBIfam" id="NF004801">
    <property type="entry name" value="PRK06151.1"/>
    <property type="match status" value="1"/>
</dbReference>
<gene>
    <name evidence="4" type="ORF">G6N74_02425</name>
</gene>
<organism evidence="4 5">
    <name type="scientific">Mesorhizobium zhangyense</name>
    <dbReference type="NCBI Taxonomy" id="1776730"/>
    <lineage>
        <taxon>Bacteria</taxon>
        <taxon>Pseudomonadati</taxon>
        <taxon>Pseudomonadota</taxon>
        <taxon>Alphaproteobacteria</taxon>
        <taxon>Hyphomicrobiales</taxon>
        <taxon>Phyllobacteriaceae</taxon>
        <taxon>Mesorhizobium</taxon>
    </lineage>
</organism>
<dbReference type="InterPro" id="IPR032466">
    <property type="entry name" value="Metal_Hydrolase"/>
</dbReference>
<dbReference type="AlphaFoldDB" id="A0A7C9VA25"/>
<evidence type="ECO:0000313" key="4">
    <source>
        <dbReference type="EMBL" id="NGN39911.1"/>
    </source>
</evidence>
<dbReference type="GO" id="GO:0016810">
    <property type="term" value="F:hydrolase activity, acting on carbon-nitrogen (but not peptide) bonds"/>
    <property type="evidence" value="ECO:0007669"/>
    <property type="project" value="InterPro"/>
</dbReference>
<proteinExistence type="inferred from homology"/>
<reference evidence="4 5" key="1">
    <citation type="submission" date="2020-02" db="EMBL/GenBank/DDBJ databases">
        <title>Genome sequence of the type strain CGMCC 1.15528 of Mesorhizobium zhangyense.</title>
        <authorList>
            <person name="Gao J."/>
            <person name="Sun J."/>
        </authorList>
    </citation>
    <scope>NUCLEOTIDE SEQUENCE [LARGE SCALE GENOMIC DNA]</scope>
    <source>
        <strain evidence="4 5">CGMCC 1.15528</strain>
    </source>
</reference>
<sequence>MSEGKRTLMTAAWVVGHEEGRHTLLPGGEVVYQDGAILFVGHDFPGDVDERIDYGQALIAPGFIDLDALSDLDTTVLSFDNHPSWRKGRVWPKSYMEAGPYEMYSPDELVFQKRHAFARLIRNGVTTALPIASLYYREWGETVEEFEGAAEAAANLGLRVYLGPAYRTGNPVVVEENKFELFFNEPRGLKGLADAISFCERLEGRHGGLVRTMLAPDRIETCTPDLLRRTAAAGKDLGVPVRLHCCQGGFERETVRRLHGMTSIEWLKSLDFLTKKTLLPHGTFVSPSRFVPEPGRDLEIIAEAGSVIVHCPLVAARFGDGLESFSSYRERGLRIGLGTDTSPPDMLLNMQIGLMICRFVEGKAEACRAEDYFDAATLGGADALGRPDLGRLAPGCRADMVVWDLANPDIGQIIDPIQTLMISGSGRDARTVIIDGRMVMRERQIPGMDFAADAVRAQRQFEGLVEKYPDRTWAHPTAEEIFSSAYRIVRSTGAAQG</sequence>
<dbReference type="Gene3D" id="3.20.20.140">
    <property type="entry name" value="Metal-dependent hydrolases"/>
    <property type="match status" value="1"/>
</dbReference>
<keyword evidence="5" id="KW-1185">Reference proteome</keyword>
<keyword evidence="2 4" id="KW-0378">Hydrolase</keyword>
<protein>
    <submittedName>
        <fullName evidence="4">Amidohydrolase family protein</fullName>
    </submittedName>
</protein>
<dbReference type="PANTHER" id="PTHR43794:SF11">
    <property type="entry name" value="AMIDOHYDROLASE-RELATED DOMAIN-CONTAINING PROTEIN"/>
    <property type="match status" value="1"/>
</dbReference>
<dbReference type="Proteomes" id="UP000481252">
    <property type="component" value="Unassembled WGS sequence"/>
</dbReference>
<evidence type="ECO:0000313" key="5">
    <source>
        <dbReference type="Proteomes" id="UP000481252"/>
    </source>
</evidence>
<dbReference type="Pfam" id="PF01979">
    <property type="entry name" value="Amidohydro_1"/>
    <property type="match status" value="1"/>
</dbReference>
<dbReference type="InterPro" id="IPR011059">
    <property type="entry name" value="Metal-dep_hydrolase_composite"/>
</dbReference>
<name>A0A7C9VA25_9HYPH</name>
<evidence type="ECO:0000256" key="1">
    <source>
        <dbReference type="ARBA" id="ARBA00006745"/>
    </source>
</evidence>
<accession>A0A7C9VA25</accession>
<dbReference type="Gene3D" id="2.30.40.10">
    <property type="entry name" value="Urease, subunit C, domain 1"/>
    <property type="match status" value="1"/>
</dbReference>
<dbReference type="InterPro" id="IPR006680">
    <property type="entry name" value="Amidohydro-rel"/>
</dbReference>
<comment type="similarity">
    <text evidence="1">Belongs to the metallo-dependent hydrolases superfamily. ATZ/TRZ family.</text>
</comment>
<dbReference type="RefSeq" id="WP_165113844.1">
    <property type="nucleotide sequence ID" value="NZ_JAAKZG010000001.1"/>
</dbReference>
<dbReference type="SUPFAM" id="SSF51556">
    <property type="entry name" value="Metallo-dependent hydrolases"/>
    <property type="match status" value="1"/>
</dbReference>
<dbReference type="SUPFAM" id="SSF51338">
    <property type="entry name" value="Composite domain of metallo-dependent hydrolases"/>
    <property type="match status" value="2"/>
</dbReference>
<dbReference type="EMBL" id="JAAKZG010000001">
    <property type="protein sequence ID" value="NGN39911.1"/>
    <property type="molecule type" value="Genomic_DNA"/>
</dbReference>
<dbReference type="PANTHER" id="PTHR43794">
    <property type="entry name" value="AMINOHYDROLASE SSNA-RELATED"/>
    <property type="match status" value="1"/>
</dbReference>
<comment type="caution">
    <text evidence="4">The sequence shown here is derived from an EMBL/GenBank/DDBJ whole genome shotgun (WGS) entry which is preliminary data.</text>
</comment>
<feature type="domain" description="Amidohydrolase-related" evidence="3">
    <location>
        <begin position="83"/>
        <end position="439"/>
    </location>
</feature>
<evidence type="ECO:0000256" key="2">
    <source>
        <dbReference type="ARBA" id="ARBA00022801"/>
    </source>
</evidence>